<evidence type="ECO:0000313" key="1">
    <source>
        <dbReference type="EMBL" id="OMP13567.1"/>
    </source>
</evidence>
<dbReference type="AlphaFoldDB" id="A0A1R3L2P0"/>
<accession>A0A1R3L2P0</accession>
<gene>
    <name evidence="1" type="ORF">COLO4_01410</name>
</gene>
<proteinExistence type="predicted"/>
<organism evidence="1 2">
    <name type="scientific">Corchorus olitorius</name>
    <dbReference type="NCBI Taxonomy" id="93759"/>
    <lineage>
        <taxon>Eukaryota</taxon>
        <taxon>Viridiplantae</taxon>
        <taxon>Streptophyta</taxon>
        <taxon>Embryophyta</taxon>
        <taxon>Tracheophyta</taxon>
        <taxon>Spermatophyta</taxon>
        <taxon>Magnoliopsida</taxon>
        <taxon>eudicotyledons</taxon>
        <taxon>Gunneridae</taxon>
        <taxon>Pentapetalae</taxon>
        <taxon>rosids</taxon>
        <taxon>malvids</taxon>
        <taxon>Malvales</taxon>
        <taxon>Malvaceae</taxon>
        <taxon>Grewioideae</taxon>
        <taxon>Apeibeae</taxon>
        <taxon>Corchorus</taxon>
    </lineage>
</organism>
<keyword evidence="2" id="KW-1185">Reference proteome</keyword>
<protein>
    <submittedName>
        <fullName evidence="1">Uncharacterized protein</fullName>
    </submittedName>
</protein>
<dbReference type="Proteomes" id="UP000187203">
    <property type="component" value="Unassembled WGS sequence"/>
</dbReference>
<evidence type="ECO:0000313" key="2">
    <source>
        <dbReference type="Proteomes" id="UP000187203"/>
    </source>
</evidence>
<comment type="caution">
    <text evidence="1">The sequence shown here is derived from an EMBL/GenBank/DDBJ whole genome shotgun (WGS) entry which is preliminary data.</text>
</comment>
<reference evidence="2" key="1">
    <citation type="submission" date="2013-09" db="EMBL/GenBank/DDBJ databases">
        <title>Corchorus olitorius genome sequencing.</title>
        <authorList>
            <person name="Alam M."/>
            <person name="Haque M.S."/>
            <person name="Islam M.S."/>
            <person name="Emdad E.M."/>
            <person name="Islam M.M."/>
            <person name="Ahmed B."/>
            <person name="Halim A."/>
            <person name="Hossen Q.M.M."/>
            <person name="Hossain M.Z."/>
            <person name="Ahmed R."/>
            <person name="Khan M.M."/>
            <person name="Islam R."/>
            <person name="Rashid M.M."/>
            <person name="Khan S.A."/>
            <person name="Rahman M.S."/>
            <person name="Alam M."/>
            <person name="Yahiya A.S."/>
            <person name="Khan M.S."/>
            <person name="Azam M.S."/>
            <person name="Haque T."/>
            <person name="Lashkar M.Z.H."/>
            <person name="Akhand A.I."/>
            <person name="Morshed G."/>
            <person name="Roy S."/>
            <person name="Uddin K.S."/>
            <person name="Rabeya T."/>
            <person name="Hossain A.S."/>
            <person name="Chowdhury A."/>
            <person name="Snigdha A.R."/>
            <person name="Mortoza M.S."/>
            <person name="Matin S.A."/>
            <person name="Hoque S.M.E."/>
            <person name="Islam M.K."/>
            <person name="Roy D.K."/>
            <person name="Haider R."/>
            <person name="Moosa M.M."/>
            <person name="Elias S.M."/>
            <person name="Hasan A.M."/>
            <person name="Jahan S."/>
            <person name="Shafiuddin M."/>
            <person name="Mahmood N."/>
            <person name="Shommy N.S."/>
        </authorList>
    </citation>
    <scope>NUCLEOTIDE SEQUENCE [LARGE SCALE GENOMIC DNA]</scope>
    <source>
        <strain evidence="2">cv. O-4</strain>
    </source>
</reference>
<dbReference type="EMBL" id="AWUE01003912">
    <property type="protein sequence ID" value="OMP13567.1"/>
    <property type="molecule type" value="Genomic_DNA"/>
</dbReference>
<name>A0A1R3L2P0_9ROSI</name>
<sequence>MQLAYFASPLEKEDDALRVAGNRDKWKVLGKPVLAFAHSGYDRAYTDIIAQALSKGLTHSSKIPTGPVGFFGFYNWDAILVTEDEAFHWTVWQPINDSVNYELVNILRPLEGKLALGEYASLGNAIFSIGKGAPTTADTIRKHLNCPRVEQTVWRRSDKLQYGELREELGELSELAKALAAADFGAEESKKQFLDLEITAADVLATWRERMEEETTLIDKAVTKSESNLFGMLELLSARLAKTPSSLEDCYQMLGDCHELVHTYIKQSKKDDVFDKASVEVGLTDHIAELVGLLSAFEDYDDLLGGLTVYHKVGAFVNTMITNSFNGVYSKTPAKEKA</sequence>